<evidence type="ECO:0000313" key="2">
    <source>
        <dbReference type="Proteomes" id="UP000192743"/>
    </source>
</evidence>
<gene>
    <name evidence="1" type="ORF">BTI247_33620</name>
</gene>
<dbReference type="EMBL" id="CP015250">
    <property type="protein sequence ID" value="AOM11745.1"/>
    <property type="molecule type" value="Genomic_DNA"/>
</dbReference>
<dbReference type="AlphaFoldDB" id="A0A9W3SU33"/>
<dbReference type="Proteomes" id="UP000192743">
    <property type="component" value="Chromosome"/>
</dbReference>
<name>A0A9W3SU33_BACTU</name>
<sequence>MIILQVQFVYIVNNVKAVEGESLQQLFLQKYKFQVINKIIEITKQAGLFL</sequence>
<organism evidence="1 2">
    <name type="scientific">Bacillus thuringiensis Bt18247</name>
    <dbReference type="NCBI Taxonomy" id="1423143"/>
    <lineage>
        <taxon>Bacteria</taxon>
        <taxon>Bacillati</taxon>
        <taxon>Bacillota</taxon>
        <taxon>Bacilli</taxon>
        <taxon>Bacillales</taxon>
        <taxon>Bacillaceae</taxon>
        <taxon>Bacillus</taxon>
        <taxon>Bacillus cereus group</taxon>
    </lineage>
</organism>
<proteinExistence type="predicted"/>
<protein>
    <submittedName>
        <fullName evidence="1">Uncharacterized protein</fullName>
    </submittedName>
</protein>
<evidence type="ECO:0000313" key="1">
    <source>
        <dbReference type="EMBL" id="AOM11745.1"/>
    </source>
</evidence>
<reference evidence="1 2" key="1">
    <citation type="submission" date="2016-02" db="EMBL/GenBank/DDBJ databases">
        <title>Comparative analysis of three nematocidal Bacillus thuringiensis strains.</title>
        <authorList>
            <person name="Hollensteiner J."/>
            <person name="Kloesener M."/>
            <person name="Bunk B."/>
            <person name="Sproeer C."/>
            <person name="Rosenstiel P."/>
            <person name="Schulte-Iserlohe R."/>
            <person name="Schulenburg H."/>
            <person name="Liesegang H."/>
        </authorList>
    </citation>
    <scope>NUCLEOTIDE SEQUENCE [LARGE SCALE GENOMIC DNA]</scope>
    <source>
        <strain evidence="1 2">Bt18247</strain>
    </source>
</reference>
<accession>A0A9W3SU33</accession>